<keyword evidence="1" id="KW-1133">Transmembrane helix</keyword>
<dbReference type="KEGG" id="phon:BH719_04950"/>
<dbReference type="STRING" id="178339.BH719_04950"/>
<dbReference type="AlphaFoldDB" id="A0A1D8B2C3"/>
<proteinExistence type="predicted"/>
<evidence type="ECO:0000256" key="1">
    <source>
        <dbReference type="SAM" id="Phobius"/>
    </source>
</evidence>
<organism evidence="2 3">
    <name type="scientific">Pauljensenia hongkongensis</name>
    <dbReference type="NCBI Taxonomy" id="178339"/>
    <lineage>
        <taxon>Bacteria</taxon>
        <taxon>Bacillati</taxon>
        <taxon>Actinomycetota</taxon>
        <taxon>Actinomycetes</taxon>
        <taxon>Actinomycetales</taxon>
        <taxon>Actinomycetaceae</taxon>
        <taxon>Pauljensenia</taxon>
    </lineage>
</organism>
<keyword evidence="1" id="KW-0812">Transmembrane</keyword>
<keyword evidence="1" id="KW-0472">Membrane</keyword>
<name>A0A1D8B2C3_9ACTO</name>
<evidence type="ECO:0000313" key="3">
    <source>
        <dbReference type="Proteomes" id="UP000095214"/>
    </source>
</evidence>
<accession>A0A1D8B2C3</accession>
<keyword evidence="3" id="KW-1185">Reference proteome</keyword>
<gene>
    <name evidence="2" type="ORF">BH719_04950</name>
</gene>
<sequence length="497" mass="52606">MVGFESDPVPGDPVVVRAGGNDYVGVADAIRRCADSLRALDAGGSRGSESVEALLETRDDILSKVEVAEGRYRSAGQALVEYAGALERAQTDSLNALVAARSAQQDVDEAVARAGRMRESAGEYPERGDGADDRARYERAATAADGDAEVARGRVRAQRQVILNAMSERDTAAVKAMNVIDGASDDGLGDSWWDDWGSKIVKWVAKICDIVSAITGLLGLLVCWIPVIGQALAGVLFAISAITGVVAAIAHVALAATGEESWTEALISVAFAALGCLGLGAMKGVGRFMCKAMASRVVQRVGRASAAYMARLAGMTKGAMGTLEGMRRLRVLRFAGRIGMRTLLRPGAWARIKAANNANNAVGRLGEEILLINSTAPKVNFRMGRYVAGATHGREPDLFFRFPGFKNPILGDVKYWQRLGYTPQLRDFSRIAAQDGAGGVFHIFSPEYYTRLSGPLQALARGAGNGGNFVFHSLENVLGVRAVAPVIAGAGLGHVTR</sequence>
<feature type="transmembrane region" description="Helical" evidence="1">
    <location>
        <begin position="235"/>
        <end position="254"/>
    </location>
</feature>
<dbReference type="EMBL" id="CP017298">
    <property type="protein sequence ID" value="AOS47289.1"/>
    <property type="molecule type" value="Genomic_DNA"/>
</dbReference>
<reference evidence="2 3" key="1">
    <citation type="submission" date="2016-09" db="EMBL/GenBank/DDBJ databases">
        <title>Complete genome sequence of Actinomyces hongkongensis HKU8.</title>
        <authorList>
            <person name="Gao Y.-X."/>
            <person name="Zhou Y.-Y."/>
            <person name="Xie Y."/>
            <person name="Wang M."/>
            <person name="Wang S.-J."/>
            <person name="Shen S.-G."/>
        </authorList>
    </citation>
    <scope>NUCLEOTIDE SEQUENCE [LARGE SCALE GENOMIC DNA]</scope>
    <source>
        <strain evidence="2 3">HKU8</strain>
    </source>
</reference>
<feature type="transmembrane region" description="Helical" evidence="1">
    <location>
        <begin position="210"/>
        <end position="228"/>
    </location>
</feature>
<dbReference type="Proteomes" id="UP000095214">
    <property type="component" value="Chromosome"/>
</dbReference>
<protein>
    <submittedName>
        <fullName evidence="2">Uncharacterized protein</fullName>
    </submittedName>
</protein>
<evidence type="ECO:0000313" key="2">
    <source>
        <dbReference type="EMBL" id="AOS47289.1"/>
    </source>
</evidence>
<feature type="transmembrane region" description="Helical" evidence="1">
    <location>
        <begin position="266"/>
        <end position="286"/>
    </location>
</feature>